<accession>A0A556MLR5</accession>
<dbReference type="CDD" id="cd02440">
    <property type="entry name" value="AdoMet_MTases"/>
    <property type="match status" value="1"/>
</dbReference>
<reference evidence="1 2" key="1">
    <citation type="submission" date="2019-07" db="EMBL/GenBank/DDBJ databases">
        <authorList>
            <person name="Huq M.A."/>
        </authorList>
    </citation>
    <scope>NUCLEOTIDE SEQUENCE [LARGE SCALE GENOMIC DNA]</scope>
    <source>
        <strain evidence="1 2">MAH-19</strain>
    </source>
</reference>
<dbReference type="InterPro" id="IPR029063">
    <property type="entry name" value="SAM-dependent_MTases_sf"/>
</dbReference>
<keyword evidence="1" id="KW-0808">Transferase</keyword>
<dbReference type="AlphaFoldDB" id="A0A556MLR5"/>
<organism evidence="1 2">
    <name type="scientific">Mucilaginibacter corticis</name>
    <dbReference type="NCBI Taxonomy" id="2597670"/>
    <lineage>
        <taxon>Bacteria</taxon>
        <taxon>Pseudomonadati</taxon>
        <taxon>Bacteroidota</taxon>
        <taxon>Sphingobacteriia</taxon>
        <taxon>Sphingobacteriales</taxon>
        <taxon>Sphingobacteriaceae</taxon>
        <taxon>Mucilaginibacter</taxon>
    </lineage>
</organism>
<dbReference type="RefSeq" id="WP_144248912.1">
    <property type="nucleotide sequence ID" value="NZ_VLPK01000002.1"/>
</dbReference>
<proteinExistence type="predicted"/>
<name>A0A556MLR5_9SPHI</name>
<keyword evidence="1" id="KW-0489">Methyltransferase</keyword>
<dbReference type="Proteomes" id="UP000318733">
    <property type="component" value="Unassembled WGS sequence"/>
</dbReference>
<dbReference type="GO" id="GO:0008168">
    <property type="term" value="F:methyltransferase activity"/>
    <property type="evidence" value="ECO:0007669"/>
    <property type="project" value="UniProtKB-KW"/>
</dbReference>
<keyword evidence="2" id="KW-1185">Reference proteome</keyword>
<comment type="caution">
    <text evidence="1">The sequence shown here is derived from an EMBL/GenBank/DDBJ whole genome shotgun (WGS) entry which is preliminary data.</text>
</comment>
<dbReference type="SUPFAM" id="SSF53335">
    <property type="entry name" value="S-adenosyl-L-methionine-dependent methyltransferases"/>
    <property type="match status" value="1"/>
</dbReference>
<dbReference type="GO" id="GO:0032259">
    <property type="term" value="P:methylation"/>
    <property type="evidence" value="ECO:0007669"/>
    <property type="project" value="UniProtKB-KW"/>
</dbReference>
<dbReference type="Pfam" id="PF13489">
    <property type="entry name" value="Methyltransf_23"/>
    <property type="match status" value="1"/>
</dbReference>
<evidence type="ECO:0000313" key="2">
    <source>
        <dbReference type="Proteomes" id="UP000318733"/>
    </source>
</evidence>
<dbReference type="EMBL" id="VLPK01000002">
    <property type="protein sequence ID" value="TSJ40874.1"/>
    <property type="molecule type" value="Genomic_DNA"/>
</dbReference>
<sequence length="229" mass="26343">MNDVLGQAIHDHYHNLDAGKLWINNKYGPKEEMPIATYFREEDDMPDIEWMALEQCRGKVLDIGAGAGSHSLLLQEQGIDVTALDISPLCISVIKDRGVKKIIEEDIFTYDKNRYDTLLLLMNGIGLAGTISSLKELLQHFKSLLNKDGQILFDSSDIAYLYEGNLPKQGYYGEIQYQYSYKKVKTEWFNWLYIDEHTMLQIAIEMGYHMDVLIDDEFGQYLTRLTLAV</sequence>
<dbReference type="Gene3D" id="3.40.50.150">
    <property type="entry name" value="Vaccinia Virus protein VP39"/>
    <property type="match status" value="1"/>
</dbReference>
<dbReference type="OrthoDB" id="1143568at2"/>
<gene>
    <name evidence="1" type="ORF">FO440_14135</name>
</gene>
<evidence type="ECO:0000313" key="1">
    <source>
        <dbReference type="EMBL" id="TSJ40874.1"/>
    </source>
</evidence>
<protein>
    <submittedName>
        <fullName evidence="1">Class I SAM-dependent methyltransferase</fullName>
    </submittedName>
</protein>